<accession>A0A9D3V804</accession>
<proteinExistence type="predicted"/>
<evidence type="ECO:0000313" key="1">
    <source>
        <dbReference type="EMBL" id="KAH1073161.1"/>
    </source>
</evidence>
<evidence type="ECO:0000313" key="2">
    <source>
        <dbReference type="Proteomes" id="UP000828251"/>
    </source>
</evidence>
<dbReference type="EMBL" id="JAIQCV010000008">
    <property type="protein sequence ID" value="KAH1073161.1"/>
    <property type="molecule type" value="Genomic_DNA"/>
</dbReference>
<name>A0A9D3V804_9ROSI</name>
<keyword evidence="2" id="KW-1185">Reference proteome</keyword>
<reference evidence="1 2" key="1">
    <citation type="journal article" date="2021" name="Plant Biotechnol. J.">
        <title>Multi-omics assisted identification of the key and species-specific regulatory components of drought-tolerant mechanisms in Gossypium stocksii.</title>
        <authorList>
            <person name="Yu D."/>
            <person name="Ke L."/>
            <person name="Zhang D."/>
            <person name="Wu Y."/>
            <person name="Sun Y."/>
            <person name="Mei J."/>
            <person name="Sun J."/>
            <person name="Sun Y."/>
        </authorList>
    </citation>
    <scope>NUCLEOTIDE SEQUENCE [LARGE SCALE GENOMIC DNA]</scope>
    <source>
        <strain evidence="2">cv. E1</strain>
        <tissue evidence="1">Leaf</tissue>
    </source>
</reference>
<sequence length="63" mass="7038">MSKRGSSKVTEKVPAGNERVVTTPKFKRRKVLAVRDFSLRCRRATASNFELNKQIAVSQSSQG</sequence>
<feature type="non-terminal residue" evidence="1">
    <location>
        <position position="63"/>
    </location>
</feature>
<comment type="caution">
    <text evidence="1">The sequence shown here is derived from an EMBL/GenBank/DDBJ whole genome shotgun (WGS) entry which is preliminary data.</text>
</comment>
<protein>
    <submittedName>
        <fullName evidence="1">Uncharacterized protein</fullName>
    </submittedName>
</protein>
<dbReference type="AlphaFoldDB" id="A0A9D3V804"/>
<organism evidence="1 2">
    <name type="scientific">Gossypium stocksii</name>
    <dbReference type="NCBI Taxonomy" id="47602"/>
    <lineage>
        <taxon>Eukaryota</taxon>
        <taxon>Viridiplantae</taxon>
        <taxon>Streptophyta</taxon>
        <taxon>Embryophyta</taxon>
        <taxon>Tracheophyta</taxon>
        <taxon>Spermatophyta</taxon>
        <taxon>Magnoliopsida</taxon>
        <taxon>eudicotyledons</taxon>
        <taxon>Gunneridae</taxon>
        <taxon>Pentapetalae</taxon>
        <taxon>rosids</taxon>
        <taxon>malvids</taxon>
        <taxon>Malvales</taxon>
        <taxon>Malvaceae</taxon>
        <taxon>Malvoideae</taxon>
        <taxon>Gossypium</taxon>
    </lineage>
</organism>
<dbReference type="Proteomes" id="UP000828251">
    <property type="component" value="Unassembled WGS sequence"/>
</dbReference>
<gene>
    <name evidence="1" type="ORF">J1N35_025489</name>
</gene>